<evidence type="ECO:0000313" key="5">
    <source>
        <dbReference type="Proteomes" id="UP000190776"/>
    </source>
</evidence>
<dbReference type="AlphaFoldDB" id="A0A0G2FPZ0"/>
<proteinExistence type="predicted"/>
<evidence type="ECO:0000313" key="3">
    <source>
        <dbReference type="EMBL" id="OMP83936.1"/>
    </source>
</evidence>
<evidence type="ECO:0000313" key="4">
    <source>
        <dbReference type="Proteomes" id="UP000034182"/>
    </source>
</evidence>
<reference evidence="3 5" key="3">
    <citation type="submission" date="2017-01" db="EMBL/GenBank/DDBJ databases">
        <title>Draft genome sequence of Diplodia seriata F98.1, a fungal species involved in grapevine trunk diseases.</title>
        <authorList>
            <person name="Robert-Siegwald G."/>
            <person name="Vallet J."/>
            <person name="Abou-Mansour E."/>
            <person name="Xu J."/>
            <person name="Rey P."/>
            <person name="Bertsch C."/>
            <person name="Rego C."/>
            <person name="Larignon P."/>
            <person name="Fontaine F."/>
            <person name="Lebrun M.-H."/>
        </authorList>
    </citation>
    <scope>NUCLEOTIDE SEQUENCE [LARGE SCALE GENOMIC DNA]</scope>
    <source>
        <strain evidence="3 5">F98.1</strain>
    </source>
</reference>
<accession>A0A0G2FPZ0</accession>
<evidence type="ECO:0000313" key="2">
    <source>
        <dbReference type="EMBL" id="KKY14003.1"/>
    </source>
</evidence>
<dbReference type="OrthoDB" id="9975758at2759"/>
<organism evidence="2 4">
    <name type="scientific">Diplodia seriata</name>
    <dbReference type="NCBI Taxonomy" id="420778"/>
    <lineage>
        <taxon>Eukaryota</taxon>
        <taxon>Fungi</taxon>
        <taxon>Dikarya</taxon>
        <taxon>Ascomycota</taxon>
        <taxon>Pezizomycotina</taxon>
        <taxon>Dothideomycetes</taxon>
        <taxon>Dothideomycetes incertae sedis</taxon>
        <taxon>Botryosphaeriales</taxon>
        <taxon>Botryosphaeriaceae</taxon>
        <taxon>Diplodia</taxon>
    </lineage>
</organism>
<sequence length="216" mass="23608">MSDHHHPNITLHPPITTAVDPAGVQPAQPVPAPAWLQGKWHVTHSTLPMWRSKRNVTITYTPVADSTKIDDLVEYQALDGNKLASDDKLKSVHGVDTPAADCAGWAWDWRGKGWLVIASSRWEVLGYGDEGDGGQAAEAVGGAQVQAPERRQWVVTYFAKTLFTPAGIDLYSRHPDGLRPGTVEAIGEALARVEDEGVRKLAKDLFEVKMDGARKE</sequence>
<reference evidence="2 4" key="1">
    <citation type="submission" date="2015-03" db="EMBL/GenBank/DDBJ databases">
        <authorList>
            <person name="Morales-Cruz A."/>
            <person name="Amrine K.C."/>
            <person name="Cantu D."/>
        </authorList>
    </citation>
    <scope>NUCLEOTIDE SEQUENCE [LARGE SCALE GENOMIC DNA]</scope>
    <source>
        <strain evidence="2">DS831</strain>
    </source>
</reference>
<dbReference type="Proteomes" id="UP000190776">
    <property type="component" value="Unassembled WGS sequence"/>
</dbReference>
<gene>
    <name evidence="3" type="ORF">BK809_0001319</name>
    <name evidence="2" type="ORF">UCDDS831_g08548</name>
</gene>
<name>A0A0G2FPZ0_9PEZI</name>
<dbReference type="EMBL" id="LAQI01000249">
    <property type="protein sequence ID" value="KKY14003.1"/>
    <property type="molecule type" value="Genomic_DNA"/>
</dbReference>
<reference evidence="2 4" key="2">
    <citation type="submission" date="2015-05" db="EMBL/GenBank/DDBJ databases">
        <title>Distinctive expansion of gene families associated with plant cell wall degradation and secondary metabolism in the genomes of grapevine trunk pathogens.</title>
        <authorList>
            <person name="Lawrence D.P."/>
            <person name="Travadon R."/>
            <person name="Rolshausen P.E."/>
            <person name="Baumgartner K."/>
        </authorList>
    </citation>
    <scope>NUCLEOTIDE SEQUENCE [LARGE SCALE GENOMIC DNA]</scope>
    <source>
        <strain evidence="2">DS831</strain>
    </source>
</reference>
<dbReference type="STRING" id="420778.A0A0G2FPZ0"/>
<feature type="compositionally biased region" description="Low complexity" evidence="1">
    <location>
        <begin position="18"/>
        <end position="27"/>
    </location>
</feature>
<evidence type="ECO:0000256" key="1">
    <source>
        <dbReference type="SAM" id="MobiDB-lite"/>
    </source>
</evidence>
<comment type="caution">
    <text evidence="2">The sequence shown here is derived from an EMBL/GenBank/DDBJ whole genome shotgun (WGS) entry which is preliminary data.</text>
</comment>
<protein>
    <submittedName>
        <fullName evidence="2">Uncharacterized protein</fullName>
    </submittedName>
</protein>
<dbReference type="Proteomes" id="UP000034182">
    <property type="component" value="Unassembled WGS sequence"/>
</dbReference>
<feature type="region of interest" description="Disordered" evidence="1">
    <location>
        <begin position="1"/>
        <end position="30"/>
    </location>
</feature>
<dbReference type="EMBL" id="MSZU01000106">
    <property type="protein sequence ID" value="OMP83936.1"/>
    <property type="molecule type" value="Genomic_DNA"/>
</dbReference>